<comment type="subcellular location">
    <subcellularLocation>
        <location evidence="1">Cell membrane</location>
        <topology evidence="1">Multi-pass membrane protein</topology>
    </subcellularLocation>
</comment>
<feature type="transmembrane region" description="Helical" evidence="7">
    <location>
        <begin position="147"/>
        <end position="165"/>
    </location>
</feature>
<dbReference type="Proteomes" id="UP000653411">
    <property type="component" value="Unassembled WGS sequence"/>
</dbReference>
<dbReference type="Pfam" id="PF07690">
    <property type="entry name" value="MFS_1"/>
    <property type="match status" value="1"/>
</dbReference>
<feature type="transmembrane region" description="Helical" evidence="7">
    <location>
        <begin position="90"/>
        <end position="109"/>
    </location>
</feature>
<dbReference type="PANTHER" id="PTHR42718:SF9">
    <property type="entry name" value="MAJOR FACILITATOR SUPERFAMILY MULTIDRUG TRANSPORTER MFSC"/>
    <property type="match status" value="1"/>
</dbReference>
<keyword evidence="5 7" id="KW-0472">Membrane</keyword>
<evidence type="ECO:0000256" key="3">
    <source>
        <dbReference type="ARBA" id="ARBA00022692"/>
    </source>
</evidence>
<dbReference type="SUPFAM" id="SSF103473">
    <property type="entry name" value="MFS general substrate transporter"/>
    <property type="match status" value="1"/>
</dbReference>
<keyword evidence="2" id="KW-0813">Transport</keyword>
<evidence type="ECO:0000256" key="2">
    <source>
        <dbReference type="ARBA" id="ARBA00022448"/>
    </source>
</evidence>
<accession>A0A917X9X6</accession>
<dbReference type="GO" id="GO:0005886">
    <property type="term" value="C:plasma membrane"/>
    <property type="evidence" value="ECO:0007669"/>
    <property type="project" value="UniProtKB-SubCell"/>
</dbReference>
<feature type="transmembrane region" description="Helical" evidence="7">
    <location>
        <begin position="24"/>
        <end position="47"/>
    </location>
</feature>
<dbReference type="PROSITE" id="PS50850">
    <property type="entry name" value="MFS"/>
    <property type="match status" value="1"/>
</dbReference>
<feature type="transmembrane region" description="Helical" evidence="7">
    <location>
        <begin position="375"/>
        <end position="403"/>
    </location>
</feature>
<keyword evidence="6" id="KW-0046">Antibiotic resistance</keyword>
<dbReference type="GO" id="GO:0022857">
    <property type="term" value="F:transmembrane transporter activity"/>
    <property type="evidence" value="ECO:0007669"/>
    <property type="project" value="InterPro"/>
</dbReference>
<gene>
    <name evidence="9" type="ORF">GCM10011578_019520</name>
</gene>
<sequence length="487" mass="50835">MSATEESTVTPVKADVSRFTPRQALTLVALLWTTALTAITGLLAGNAQADIAIHFHTTQIAWFTQGPQLISVFLTPFIMKFATVHGKKRMIVIITIAGLVGDVIAASATNYDMLLVGRVLAGAYVPTAALCFSMVRDVFPPRVVGTASGVLAASAGLVGLGGPFLSAWLIDDHGFRAALWFIAASTAGCLALLLLCVPESPVREAGHRIDYIGGLLLGGGLTVAVYTIGEGSQWGWTSGKALGGFAIGLVALIVFFFYEARVAQPLIPLAMIKRDRLWSVVLATSITAGSVYAVGTAIQLLALMPAIPHVSDGLGWSVTKNAVVGAPLSALVIIFAILTGKLAKKFDTRILLAIGGVLAVSAYVFASQVHDSVGAFLVLGLLSGPGMGLIVAAMPIMIIQFVTPEEQALANGSQWLVQGVMQVVITQLVFSVMTQHGTVAQGTQFYSNASYSSAFWLVAGTCLVGTLLVAAIPKARRIDTVEAGQAA</sequence>
<keyword evidence="3 7" id="KW-0812">Transmembrane</keyword>
<evidence type="ECO:0000313" key="10">
    <source>
        <dbReference type="Proteomes" id="UP000653411"/>
    </source>
</evidence>
<proteinExistence type="predicted"/>
<dbReference type="AlphaFoldDB" id="A0A917X9X6"/>
<dbReference type="InterPro" id="IPR036259">
    <property type="entry name" value="MFS_trans_sf"/>
</dbReference>
<feature type="transmembrane region" description="Helical" evidence="7">
    <location>
        <begin position="453"/>
        <end position="472"/>
    </location>
</feature>
<feature type="transmembrane region" description="Helical" evidence="7">
    <location>
        <begin position="415"/>
        <end position="433"/>
    </location>
</feature>
<evidence type="ECO:0000256" key="7">
    <source>
        <dbReference type="SAM" id="Phobius"/>
    </source>
</evidence>
<feature type="transmembrane region" description="Helical" evidence="7">
    <location>
        <begin position="177"/>
        <end position="197"/>
    </location>
</feature>
<protein>
    <submittedName>
        <fullName evidence="9">MFS transporter</fullName>
    </submittedName>
</protein>
<feature type="transmembrane region" description="Helical" evidence="7">
    <location>
        <begin position="59"/>
        <end position="78"/>
    </location>
</feature>
<dbReference type="Gene3D" id="1.20.1250.20">
    <property type="entry name" value="MFS general substrate transporter like domains"/>
    <property type="match status" value="2"/>
</dbReference>
<dbReference type="EMBL" id="BMML01000003">
    <property type="protein sequence ID" value="GGM98579.1"/>
    <property type="molecule type" value="Genomic_DNA"/>
</dbReference>
<reference evidence="9" key="1">
    <citation type="journal article" date="2014" name="Int. J. Syst. Evol. Microbiol.">
        <title>Complete genome sequence of Corynebacterium casei LMG S-19264T (=DSM 44701T), isolated from a smear-ripened cheese.</title>
        <authorList>
            <consortium name="US DOE Joint Genome Institute (JGI-PGF)"/>
            <person name="Walter F."/>
            <person name="Albersmeier A."/>
            <person name="Kalinowski J."/>
            <person name="Ruckert C."/>
        </authorList>
    </citation>
    <scope>NUCLEOTIDE SEQUENCE</scope>
    <source>
        <strain evidence="9">CGMCC 4.7110</strain>
    </source>
</reference>
<evidence type="ECO:0000313" key="9">
    <source>
        <dbReference type="EMBL" id="GGM98579.1"/>
    </source>
</evidence>
<evidence type="ECO:0000256" key="1">
    <source>
        <dbReference type="ARBA" id="ARBA00004651"/>
    </source>
</evidence>
<feature type="transmembrane region" description="Helical" evidence="7">
    <location>
        <begin position="322"/>
        <end position="343"/>
    </location>
</feature>
<feature type="domain" description="Major facilitator superfamily (MFS) profile" evidence="8">
    <location>
        <begin position="1"/>
        <end position="477"/>
    </location>
</feature>
<feature type="transmembrane region" description="Helical" evidence="7">
    <location>
        <begin position="209"/>
        <end position="229"/>
    </location>
</feature>
<name>A0A917X9X6_9ACTN</name>
<feature type="transmembrane region" description="Helical" evidence="7">
    <location>
        <begin position="350"/>
        <end position="369"/>
    </location>
</feature>
<evidence type="ECO:0000256" key="6">
    <source>
        <dbReference type="ARBA" id="ARBA00023251"/>
    </source>
</evidence>
<feature type="transmembrane region" description="Helical" evidence="7">
    <location>
        <begin position="115"/>
        <end position="135"/>
    </location>
</feature>
<keyword evidence="4 7" id="KW-1133">Transmembrane helix</keyword>
<evidence type="ECO:0000256" key="5">
    <source>
        <dbReference type="ARBA" id="ARBA00023136"/>
    </source>
</evidence>
<evidence type="ECO:0000259" key="8">
    <source>
        <dbReference type="PROSITE" id="PS50850"/>
    </source>
</evidence>
<organism evidence="9 10">
    <name type="scientific">Streptomyces fuscichromogenes</name>
    <dbReference type="NCBI Taxonomy" id="1324013"/>
    <lineage>
        <taxon>Bacteria</taxon>
        <taxon>Bacillati</taxon>
        <taxon>Actinomycetota</taxon>
        <taxon>Actinomycetes</taxon>
        <taxon>Kitasatosporales</taxon>
        <taxon>Streptomycetaceae</taxon>
        <taxon>Streptomyces</taxon>
    </lineage>
</organism>
<feature type="transmembrane region" description="Helical" evidence="7">
    <location>
        <begin position="278"/>
        <end position="302"/>
    </location>
</feature>
<dbReference type="RefSeq" id="WP_189262184.1">
    <property type="nucleotide sequence ID" value="NZ_BMML01000003.1"/>
</dbReference>
<dbReference type="PANTHER" id="PTHR42718">
    <property type="entry name" value="MAJOR FACILITATOR SUPERFAMILY MULTIDRUG TRANSPORTER MFSC"/>
    <property type="match status" value="1"/>
</dbReference>
<keyword evidence="10" id="KW-1185">Reference proteome</keyword>
<feature type="transmembrane region" description="Helical" evidence="7">
    <location>
        <begin position="241"/>
        <end position="258"/>
    </location>
</feature>
<comment type="caution">
    <text evidence="9">The sequence shown here is derived from an EMBL/GenBank/DDBJ whole genome shotgun (WGS) entry which is preliminary data.</text>
</comment>
<dbReference type="GO" id="GO:0046677">
    <property type="term" value="P:response to antibiotic"/>
    <property type="evidence" value="ECO:0007669"/>
    <property type="project" value="UniProtKB-KW"/>
</dbReference>
<evidence type="ECO:0000256" key="4">
    <source>
        <dbReference type="ARBA" id="ARBA00022989"/>
    </source>
</evidence>
<dbReference type="InterPro" id="IPR011701">
    <property type="entry name" value="MFS"/>
</dbReference>
<reference evidence="9" key="2">
    <citation type="submission" date="2020-09" db="EMBL/GenBank/DDBJ databases">
        <authorList>
            <person name="Sun Q."/>
            <person name="Zhou Y."/>
        </authorList>
    </citation>
    <scope>NUCLEOTIDE SEQUENCE</scope>
    <source>
        <strain evidence="9">CGMCC 4.7110</strain>
    </source>
</reference>
<dbReference type="InterPro" id="IPR020846">
    <property type="entry name" value="MFS_dom"/>
</dbReference>